<organism evidence="1 2">
    <name type="scientific">Bifidobacterium myosotis</name>
    <dbReference type="NCBI Taxonomy" id="1630166"/>
    <lineage>
        <taxon>Bacteria</taxon>
        <taxon>Bacillati</taxon>
        <taxon>Actinomycetota</taxon>
        <taxon>Actinomycetes</taxon>
        <taxon>Bifidobacteriales</taxon>
        <taxon>Bifidobacteriaceae</taxon>
        <taxon>Bifidobacterium</taxon>
    </lineage>
</organism>
<name>A0A5M9ZKV4_9BIFI</name>
<evidence type="ECO:0000313" key="1">
    <source>
        <dbReference type="EMBL" id="KAA8828204.1"/>
    </source>
</evidence>
<reference evidence="1 2" key="1">
    <citation type="journal article" date="2019" name="Syst. Appl. Microbiol.">
        <title>Characterization of Bifidobacterium species in feaces of the Egyptian fruit bat: Description of B. vespertilionis sp. nov. and B. rousetti sp. nov.</title>
        <authorList>
            <person name="Modesto M."/>
            <person name="Satti M."/>
            <person name="Watanabe K."/>
            <person name="Puglisi E."/>
            <person name="Morelli L."/>
            <person name="Huang C.-H."/>
            <person name="Liou J.-S."/>
            <person name="Miyashita M."/>
            <person name="Tamura T."/>
            <person name="Saito S."/>
            <person name="Mori K."/>
            <person name="Huang L."/>
            <person name="Sciavilla P."/>
            <person name="Sandri C."/>
            <person name="Spiezio C."/>
            <person name="Vitali F."/>
            <person name="Cavalieri D."/>
            <person name="Perpetuini G."/>
            <person name="Tofalo R."/>
            <person name="Bonetti A."/>
            <person name="Arita M."/>
            <person name="Mattarelli P."/>
        </authorList>
    </citation>
    <scope>NUCLEOTIDE SEQUENCE [LARGE SCALE GENOMIC DNA]</scope>
    <source>
        <strain evidence="1 2">RST17</strain>
    </source>
</reference>
<accession>A0A5M9ZKV4</accession>
<dbReference type="AlphaFoldDB" id="A0A5M9ZKV4"/>
<dbReference type="RefSeq" id="WP_150379372.1">
    <property type="nucleotide sequence ID" value="NZ_RZUH01000004.1"/>
</dbReference>
<dbReference type="EMBL" id="RZUH01000004">
    <property type="protein sequence ID" value="KAA8828204.1"/>
    <property type="molecule type" value="Genomic_DNA"/>
</dbReference>
<protein>
    <submittedName>
        <fullName evidence="1">Uncharacterized protein</fullName>
    </submittedName>
</protein>
<sequence length="111" mass="12349">MVRPNTITGPQAARLLDVPVRFLGMLSERRLFPVAGEDGAYDATLVRAAVRRMPWLRLLGRPLCERELAAIDRRLRIPAGEGYEWAGRRYCALWRCLDAAWGGSAAVARAA</sequence>
<gene>
    <name evidence="1" type="ORF">EMO91_07140</name>
</gene>
<comment type="caution">
    <text evidence="1">The sequence shown here is derived from an EMBL/GenBank/DDBJ whole genome shotgun (WGS) entry which is preliminary data.</text>
</comment>
<proteinExistence type="predicted"/>
<evidence type="ECO:0000313" key="2">
    <source>
        <dbReference type="Proteomes" id="UP000410049"/>
    </source>
</evidence>
<dbReference type="Proteomes" id="UP000410049">
    <property type="component" value="Unassembled WGS sequence"/>
</dbReference>